<dbReference type="EMBL" id="AMZH03014782">
    <property type="protein sequence ID" value="RRT47072.1"/>
    <property type="molecule type" value="Genomic_DNA"/>
</dbReference>
<dbReference type="Proteomes" id="UP000287651">
    <property type="component" value="Unassembled WGS sequence"/>
</dbReference>
<sequence length="150" mass="16201">MDHILHHSPAQLRYLSSLMAGIQDPFVFQLIDTAYPIWLGKLVVAKVGEAKGRGEGELDHHIVSAMGGGAREDKVGGGEDQDAQEEKEGPGDHCVSSVRLVEAHPPKVGPEAPELIISVEEASCARCLARQKQFDVVAGSRFYNDASFSH</sequence>
<gene>
    <name evidence="2" type="ORF">B296_00021347</name>
</gene>
<name>A0A426Y5N8_ENSVE</name>
<feature type="region of interest" description="Disordered" evidence="1">
    <location>
        <begin position="65"/>
        <end position="93"/>
    </location>
</feature>
<dbReference type="AlphaFoldDB" id="A0A426Y5N8"/>
<evidence type="ECO:0000256" key="1">
    <source>
        <dbReference type="SAM" id="MobiDB-lite"/>
    </source>
</evidence>
<reference evidence="2 3" key="1">
    <citation type="journal article" date="2014" name="Agronomy (Basel)">
        <title>A Draft Genome Sequence for Ensete ventricosum, the Drought-Tolerant Tree Against Hunger.</title>
        <authorList>
            <person name="Harrison J."/>
            <person name="Moore K.A."/>
            <person name="Paszkiewicz K."/>
            <person name="Jones T."/>
            <person name="Grant M."/>
            <person name="Ambacheew D."/>
            <person name="Muzemil S."/>
            <person name="Studholme D.J."/>
        </authorList>
    </citation>
    <scope>NUCLEOTIDE SEQUENCE [LARGE SCALE GENOMIC DNA]</scope>
</reference>
<proteinExistence type="predicted"/>
<comment type="caution">
    <text evidence="2">The sequence shown here is derived from an EMBL/GenBank/DDBJ whole genome shotgun (WGS) entry which is preliminary data.</text>
</comment>
<evidence type="ECO:0000313" key="3">
    <source>
        <dbReference type="Proteomes" id="UP000287651"/>
    </source>
</evidence>
<protein>
    <submittedName>
        <fullName evidence="2">Uncharacterized protein</fullName>
    </submittedName>
</protein>
<evidence type="ECO:0000313" key="2">
    <source>
        <dbReference type="EMBL" id="RRT47072.1"/>
    </source>
</evidence>
<organism evidence="2 3">
    <name type="scientific">Ensete ventricosum</name>
    <name type="common">Abyssinian banana</name>
    <name type="synonym">Musa ensete</name>
    <dbReference type="NCBI Taxonomy" id="4639"/>
    <lineage>
        <taxon>Eukaryota</taxon>
        <taxon>Viridiplantae</taxon>
        <taxon>Streptophyta</taxon>
        <taxon>Embryophyta</taxon>
        <taxon>Tracheophyta</taxon>
        <taxon>Spermatophyta</taxon>
        <taxon>Magnoliopsida</taxon>
        <taxon>Liliopsida</taxon>
        <taxon>Zingiberales</taxon>
        <taxon>Musaceae</taxon>
        <taxon>Ensete</taxon>
    </lineage>
</organism>
<accession>A0A426Y5N8</accession>